<name>A0A0B5QI59_CLOBE</name>
<dbReference type="GO" id="GO:0005576">
    <property type="term" value="C:extracellular region"/>
    <property type="evidence" value="ECO:0007669"/>
    <property type="project" value="InterPro"/>
</dbReference>
<dbReference type="OrthoDB" id="1551268at2"/>
<dbReference type="EC" id="3.2.1.132" evidence="3"/>
<feature type="chain" id="PRO_5041521600" evidence="1">
    <location>
        <begin position="27"/>
        <end position="266"/>
    </location>
</feature>
<gene>
    <name evidence="3" type="ORF">BCD95_004989</name>
    <name evidence="2" type="ORF">LF65_01008</name>
</gene>
<feature type="signal peptide" evidence="1">
    <location>
        <begin position="1"/>
        <end position="26"/>
    </location>
</feature>
<dbReference type="AlphaFoldDB" id="A0A0B5QI59"/>
<evidence type="ECO:0000313" key="4">
    <source>
        <dbReference type="Proteomes" id="UP000031866"/>
    </source>
</evidence>
<keyword evidence="1" id="KW-0732">Signal</keyword>
<sequence length="266" mass="29721">MKNLRKLVTLAVSLTMCLSFSSAALAITANSEQKAVDLQLTTACENGKTKLVYNYAEKLGSFDGRGITFGCIGFTTGTYDGNILIHYYTKLNPNNNLAKYIPALDRIDKEEHDEDGKNDDIKGLDNFIKDVKACNDPLFKKAQLYELDEMYWKPAVSLATSIGAKHQLTLAFIYDMCVNHGEDGAKEYINSAKKKLGGLPKDGIDENKFLSSVMDYRYAFLKDDDPEGSDRVNAYRKLLKAGNVDLKPDFNFTVYGDTFNIDSDVY</sequence>
<dbReference type="InterPro" id="IPR023346">
    <property type="entry name" value="Lysozyme-like_dom_sf"/>
</dbReference>
<reference evidence="4" key="1">
    <citation type="submission" date="2014-12" db="EMBL/GenBank/DDBJ databases">
        <title>Genome sequence of Clostridium beijerinckii strain 59B.</title>
        <authorList>
            <person name="Little G.T."/>
            <person name="Minton N.P."/>
        </authorList>
    </citation>
    <scope>NUCLEOTIDE SEQUENCE [LARGE SCALE GENOMIC DNA]</scope>
    <source>
        <strain evidence="4">59B</strain>
    </source>
</reference>
<dbReference type="Proteomes" id="UP000031866">
    <property type="component" value="Chromosome"/>
</dbReference>
<dbReference type="InterPro" id="IPR000400">
    <property type="entry name" value="Glyco_hydro_46"/>
</dbReference>
<reference evidence="3" key="3">
    <citation type="submission" date="2020-06" db="EMBL/GenBank/DDBJ databases">
        <title>Genomic insights into acetone-butanol-ethanol (ABE) fermentation by sequencing solventogenic clostridia strains.</title>
        <authorList>
            <person name="Brown S."/>
        </authorList>
    </citation>
    <scope>NUCLEOTIDE SEQUENCE</scope>
    <source>
        <strain evidence="3">DJ123</strain>
    </source>
</reference>
<dbReference type="Pfam" id="PF01374">
    <property type="entry name" value="Glyco_hydro_46"/>
    <property type="match status" value="1"/>
</dbReference>
<protein>
    <submittedName>
        <fullName evidence="3">Chitosanase</fullName>
        <ecNumber evidence="3">3.2.1.132</ecNumber>
    </submittedName>
    <submittedName>
        <fullName evidence="2">Glycoside hydrolase</fullName>
    </submittedName>
</protein>
<dbReference type="EMBL" id="CP010086">
    <property type="protein sequence ID" value="AJG97627.1"/>
    <property type="molecule type" value="Genomic_DNA"/>
</dbReference>
<keyword evidence="3" id="KW-0326">Glycosidase</keyword>
<proteinExistence type="predicted"/>
<organism evidence="2 4">
    <name type="scientific">Clostridium beijerinckii</name>
    <name type="common">Clostridium MP</name>
    <dbReference type="NCBI Taxonomy" id="1520"/>
    <lineage>
        <taxon>Bacteria</taxon>
        <taxon>Bacillati</taxon>
        <taxon>Bacillota</taxon>
        <taxon>Clostridia</taxon>
        <taxon>Eubacteriales</taxon>
        <taxon>Clostridiaceae</taxon>
        <taxon>Clostridium</taxon>
    </lineage>
</organism>
<accession>A0A0B5QI59</accession>
<dbReference type="SUPFAM" id="SSF53955">
    <property type="entry name" value="Lysozyme-like"/>
    <property type="match status" value="1"/>
</dbReference>
<dbReference type="InterPro" id="IPR023099">
    <property type="entry name" value="Glyco_hydro_46_N"/>
</dbReference>
<evidence type="ECO:0000256" key="1">
    <source>
        <dbReference type="SAM" id="SignalP"/>
    </source>
</evidence>
<dbReference type="EMBL" id="JABTDW010000001">
    <property type="protein sequence ID" value="NSB16730.1"/>
    <property type="molecule type" value="Genomic_DNA"/>
</dbReference>
<evidence type="ECO:0000313" key="2">
    <source>
        <dbReference type="EMBL" id="AJG97627.1"/>
    </source>
</evidence>
<keyword evidence="2" id="KW-0378">Hydrolase</keyword>
<dbReference type="PROSITE" id="PS60000">
    <property type="entry name" value="CHITOSANASE_46_80"/>
    <property type="match status" value="1"/>
</dbReference>
<reference evidence="2" key="2">
    <citation type="submission" date="2016-02" db="EMBL/GenBank/DDBJ databases">
        <title>Genome sequence of Clostridium beijerinckii strain 59B.</title>
        <authorList>
            <person name="Little G.T."/>
            <person name="Minton N.P."/>
        </authorList>
    </citation>
    <scope>NUCLEOTIDE SEQUENCE</scope>
    <source>
        <strain evidence="2">NCIMB 14988</strain>
    </source>
</reference>
<dbReference type="RefSeq" id="WP_041894543.1">
    <property type="nucleotide sequence ID" value="NZ_CP010086.2"/>
</dbReference>
<dbReference type="CDD" id="cd00978">
    <property type="entry name" value="chitosanase_GH46"/>
    <property type="match status" value="1"/>
</dbReference>
<evidence type="ECO:0000313" key="3">
    <source>
        <dbReference type="EMBL" id="NSB16730.1"/>
    </source>
</evidence>
<dbReference type="KEGG" id="cbei:LF65_01008"/>
<dbReference type="Proteomes" id="UP000822184">
    <property type="component" value="Unassembled WGS sequence"/>
</dbReference>
<dbReference type="GO" id="GO:0016977">
    <property type="term" value="F:chitosanase activity"/>
    <property type="evidence" value="ECO:0007669"/>
    <property type="project" value="UniProtKB-EC"/>
</dbReference>
<dbReference type="STRING" id="1520.LF65_01008"/>
<dbReference type="GO" id="GO:0005975">
    <property type="term" value="P:carbohydrate metabolic process"/>
    <property type="evidence" value="ECO:0007669"/>
    <property type="project" value="InterPro"/>
</dbReference>
<dbReference type="Gene3D" id="1.20.141.10">
    <property type="entry name" value="Chitosanase, subunit A, domain 1"/>
    <property type="match status" value="1"/>
</dbReference>
<dbReference type="Gene3D" id="3.30.386.10">
    <property type="entry name" value="Chitosanase, subunit A, domain 2"/>
    <property type="match status" value="1"/>
</dbReference>